<evidence type="ECO:0000256" key="8">
    <source>
        <dbReference type="ARBA" id="ARBA00023239"/>
    </source>
</evidence>
<keyword evidence="9" id="KW-0704">Schiff base</keyword>
<dbReference type="Gene3D" id="3.60.90.10">
    <property type="entry name" value="S-adenosylmethionine decarboxylase"/>
    <property type="match status" value="1"/>
</dbReference>
<dbReference type="Proteomes" id="UP001150924">
    <property type="component" value="Unassembled WGS sequence"/>
</dbReference>
<dbReference type="AlphaFoldDB" id="A0A9X3EVW9"/>
<keyword evidence="14" id="KW-1185">Reference proteome</keyword>
<evidence type="ECO:0000313" key="13">
    <source>
        <dbReference type="EMBL" id="MCY1011071.1"/>
    </source>
</evidence>
<organism evidence="13 14">
    <name type="scientific">Nannocystis pusilla</name>
    <dbReference type="NCBI Taxonomy" id="889268"/>
    <lineage>
        <taxon>Bacteria</taxon>
        <taxon>Pseudomonadati</taxon>
        <taxon>Myxococcota</taxon>
        <taxon>Polyangia</taxon>
        <taxon>Nannocystales</taxon>
        <taxon>Nannocystaceae</taxon>
        <taxon>Nannocystis</taxon>
    </lineage>
</organism>
<dbReference type="NCBIfam" id="TIGR03331">
    <property type="entry name" value="SAM_DCase_Eco"/>
    <property type="match status" value="1"/>
</dbReference>
<name>A0A9X3EVW9_9BACT</name>
<evidence type="ECO:0000256" key="12">
    <source>
        <dbReference type="SAM" id="MobiDB-lite"/>
    </source>
</evidence>
<evidence type="ECO:0000256" key="10">
    <source>
        <dbReference type="ARBA" id="ARBA00023317"/>
    </source>
</evidence>
<keyword evidence="5" id="KW-0745">Spermidine biosynthesis</keyword>
<dbReference type="GO" id="GO:0005829">
    <property type="term" value="C:cytosol"/>
    <property type="evidence" value="ECO:0007669"/>
    <property type="project" value="TreeGrafter"/>
</dbReference>
<dbReference type="HAMAP" id="MF_00465">
    <property type="entry name" value="AdoMetDC_2"/>
    <property type="match status" value="1"/>
</dbReference>
<evidence type="ECO:0000256" key="11">
    <source>
        <dbReference type="NCBIfam" id="TIGR03331"/>
    </source>
</evidence>
<comment type="caution">
    <text evidence="13">The sequence shown here is derived from an EMBL/GenBank/DDBJ whole genome shotgun (WGS) entry which is preliminary data.</text>
</comment>
<keyword evidence="4" id="KW-0068">Autocatalytic cleavage</keyword>
<protein>
    <recommendedName>
        <fullName evidence="11">Adenosylmethionine decarboxylase</fullName>
        <ecNumber evidence="11">4.1.1.50</ecNumber>
    </recommendedName>
</protein>
<dbReference type="Pfam" id="PF02675">
    <property type="entry name" value="AdoMet_dc"/>
    <property type="match status" value="1"/>
</dbReference>
<accession>A0A9X3EVW9</accession>
<comment type="cofactor">
    <cofactor evidence="1">
        <name>pyruvate</name>
        <dbReference type="ChEBI" id="CHEBI:15361"/>
    </cofactor>
</comment>
<dbReference type="EMBL" id="JAPNKE010000002">
    <property type="protein sequence ID" value="MCY1011071.1"/>
    <property type="molecule type" value="Genomic_DNA"/>
</dbReference>
<dbReference type="SUPFAM" id="SSF56276">
    <property type="entry name" value="S-adenosylmethionine decarboxylase"/>
    <property type="match status" value="1"/>
</dbReference>
<feature type="region of interest" description="Disordered" evidence="12">
    <location>
        <begin position="232"/>
        <end position="263"/>
    </location>
</feature>
<dbReference type="InterPro" id="IPR016067">
    <property type="entry name" value="S-AdoMet_deCO2ase_core"/>
</dbReference>
<evidence type="ECO:0000256" key="5">
    <source>
        <dbReference type="ARBA" id="ARBA00023066"/>
    </source>
</evidence>
<keyword evidence="2" id="KW-0949">S-adenosyl-L-methionine</keyword>
<evidence type="ECO:0000256" key="2">
    <source>
        <dbReference type="ARBA" id="ARBA00022691"/>
    </source>
</evidence>
<keyword evidence="7" id="KW-0865">Zymogen</keyword>
<keyword evidence="6" id="KW-0620">Polyamine biosynthesis</keyword>
<evidence type="ECO:0000256" key="7">
    <source>
        <dbReference type="ARBA" id="ARBA00023145"/>
    </source>
</evidence>
<evidence type="ECO:0000256" key="6">
    <source>
        <dbReference type="ARBA" id="ARBA00023115"/>
    </source>
</evidence>
<reference evidence="13" key="1">
    <citation type="submission" date="2022-11" db="EMBL/GenBank/DDBJ databases">
        <title>Minimal conservation of predation-associated metabolite biosynthetic gene clusters underscores biosynthetic potential of Myxococcota including descriptions for ten novel species: Archangium lansinium sp. nov., Myxococcus landrumus sp. nov., Nannocystis bai.</title>
        <authorList>
            <person name="Ahearne A."/>
            <person name="Stevens C."/>
            <person name="Phillips K."/>
        </authorList>
    </citation>
    <scope>NUCLEOTIDE SEQUENCE</scope>
    <source>
        <strain evidence="13">Na p29</strain>
    </source>
</reference>
<dbReference type="GO" id="GO:0008295">
    <property type="term" value="P:spermidine biosynthetic process"/>
    <property type="evidence" value="ECO:0007669"/>
    <property type="project" value="UniProtKB-UniRule"/>
</dbReference>
<dbReference type="GO" id="GO:0004014">
    <property type="term" value="F:adenosylmethionine decarboxylase activity"/>
    <property type="evidence" value="ECO:0007669"/>
    <property type="project" value="UniProtKB-UniRule"/>
</dbReference>
<dbReference type="RefSeq" id="WP_267774289.1">
    <property type="nucleotide sequence ID" value="NZ_JAPNKE010000002.1"/>
</dbReference>
<gene>
    <name evidence="13" type="primary">speD</name>
    <name evidence="13" type="ORF">OV079_37015</name>
</gene>
<evidence type="ECO:0000313" key="14">
    <source>
        <dbReference type="Proteomes" id="UP001150924"/>
    </source>
</evidence>
<dbReference type="InterPro" id="IPR009165">
    <property type="entry name" value="S-AdoMet_deCO2ase_bac"/>
</dbReference>
<keyword evidence="10" id="KW-0670">Pyruvate</keyword>
<evidence type="ECO:0000256" key="1">
    <source>
        <dbReference type="ARBA" id="ARBA00001928"/>
    </source>
</evidence>
<proteinExistence type="inferred from homology"/>
<keyword evidence="8 13" id="KW-0456">Lyase</keyword>
<dbReference type="PANTHER" id="PTHR33866:SF1">
    <property type="entry name" value="S-ADENOSYLMETHIONINE DECARBOXYLASE PROENZYME"/>
    <property type="match status" value="1"/>
</dbReference>
<evidence type="ECO:0000256" key="9">
    <source>
        <dbReference type="ARBA" id="ARBA00023270"/>
    </source>
</evidence>
<keyword evidence="3" id="KW-0210">Decarboxylase</keyword>
<dbReference type="PANTHER" id="PTHR33866">
    <property type="entry name" value="S-ADENOSYLMETHIONINE DECARBOXYLASE PROENZYME"/>
    <property type="match status" value="1"/>
</dbReference>
<evidence type="ECO:0000256" key="3">
    <source>
        <dbReference type="ARBA" id="ARBA00022793"/>
    </source>
</evidence>
<evidence type="ECO:0000256" key="4">
    <source>
        <dbReference type="ARBA" id="ARBA00022813"/>
    </source>
</evidence>
<dbReference type="InterPro" id="IPR003826">
    <property type="entry name" value="AdoMetDC_fam_prok"/>
</dbReference>
<sequence length="283" mass="32194">MFVPRERVRLQGFNNLTKVVSFNLYDFFVARTDDERHAYVRYIDEKFSAERITDMLREIAHIIDAEVLSVSAQDYEPQGASSLVLMSDLGQKKVADEVMGHTTVGAHLTKSHLCAHTYPDWYDPKGICSFRVDIDIATCGTIVPLRALNFMFESFENDVVIIDYVVRGFTRDAEGRRVYMDHTLKSIQDFIDPKILADYHCEDLVLQNENIWQTKMMRTRLDPSAYFLPTSIPPRPRASPASTTCGARWSGSSTAGPAERRGERDLFYGRPGWLAPVGLRVSK</sequence>
<dbReference type="EC" id="4.1.1.50" evidence="11"/>